<evidence type="ECO:0000259" key="4">
    <source>
        <dbReference type="Pfam" id="PF00294"/>
    </source>
</evidence>
<comment type="similarity">
    <text evidence="1">Belongs to the carbohydrate kinase PfkB family.</text>
</comment>
<accession>A1BCA0</accession>
<gene>
    <name evidence="5" type="ordered locus">Pden_5084</name>
</gene>
<dbReference type="Gene3D" id="3.40.1190.20">
    <property type="match status" value="1"/>
</dbReference>
<keyword evidence="5" id="KW-0614">Plasmid</keyword>
<dbReference type="PANTHER" id="PTHR43085">
    <property type="entry name" value="HEXOKINASE FAMILY MEMBER"/>
    <property type="match status" value="1"/>
</dbReference>
<dbReference type="eggNOG" id="COG0524">
    <property type="taxonomic scope" value="Bacteria"/>
</dbReference>
<dbReference type="PANTHER" id="PTHR43085:SF15">
    <property type="entry name" value="2-DEHYDRO-3-DEOXYGLUCONOKINASE"/>
    <property type="match status" value="1"/>
</dbReference>
<dbReference type="CDD" id="cd01166">
    <property type="entry name" value="KdgK"/>
    <property type="match status" value="1"/>
</dbReference>
<dbReference type="EC" id="2.7.1.45" evidence="5"/>
<dbReference type="GO" id="GO:0019698">
    <property type="term" value="P:D-galacturonate catabolic process"/>
    <property type="evidence" value="ECO:0007669"/>
    <property type="project" value="TreeGrafter"/>
</dbReference>
<sequence>MRYLCIGEPLVEFTARRDAPSTFDRRAGGDTLNSAIYLARLMPAGSVGYLSQLGDDAMSRWLRGVMAEEGVADLCATEPGGRPGLSFISTDMRGERSFLYWREQAPARRMFQNGDEALHAVAEAGTVLLSGVTLAILLPESRERLFAALERRLAAGGRIVLDTNYRPALWPDAAVARQVIARAAALATLILPSLDDLAGCFGVADPAGAMALLAGLGGAEIVLTTGGDEVLHRAPGRTRIETHPLPPKIAALDTTGAGDSFNAGWLVASEAGLSPVEAVALAARLASVVVAHPGAVIPRSAMPDLGLKVAT</sequence>
<name>A1BCA0_PARDP</name>
<dbReference type="InterPro" id="IPR011611">
    <property type="entry name" value="PfkB_dom"/>
</dbReference>
<keyword evidence="3 5" id="KW-0418">Kinase</keyword>
<dbReference type="EMBL" id="CP000491">
    <property type="protein sequence ID" value="ABL73144.1"/>
    <property type="molecule type" value="Genomic_DNA"/>
</dbReference>
<evidence type="ECO:0000313" key="5">
    <source>
        <dbReference type="EMBL" id="ABL73144.1"/>
    </source>
</evidence>
<dbReference type="GO" id="GO:0042840">
    <property type="term" value="P:D-glucuronate catabolic process"/>
    <property type="evidence" value="ECO:0007669"/>
    <property type="project" value="TreeGrafter"/>
</dbReference>
<evidence type="ECO:0000256" key="3">
    <source>
        <dbReference type="ARBA" id="ARBA00022777"/>
    </source>
</evidence>
<reference evidence="6" key="1">
    <citation type="submission" date="2006-12" db="EMBL/GenBank/DDBJ databases">
        <title>Complete sequence of plasmid 1 of Paracoccus denitrificans PD1222.</title>
        <authorList>
            <person name="Copeland A."/>
            <person name="Lucas S."/>
            <person name="Lapidus A."/>
            <person name="Barry K."/>
            <person name="Detter J.C."/>
            <person name="Glavina del Rio T."/>
            <person name="Hammon N."/>
            <person name="Israni S."/>
            <person name="Dalin E."/>
            <person name="Tice H."/>
            <person name="Pitluck S."/>
            <person name="Munk A.C."/>
            <person name="Brettin T."/>
            <person name="Bruce D."/>
            <person name="Han C."/>
            <person name="Tapia R."/>
            <person name="Gilna P."/>
            <person name="Schmutz J."/>
            <person name="Larimer F."/>
            <person name="Land M."/>
            <person name="Hauser L."/>
            <person name="Kyrpides N."/>
            <person name="Lykidis A."/>
            <person name="Spiro S."/>
            <person name="Richardson D.J."/>
            <person name="Moir J.W.B."/>
            <person name="Ferguson S.J."/>
            <person name="van Spanning R.J.M."/>
            <person name="Richardson P."/>
        </authorList>
    </citation>
    <scope>NUCLEOTIDE SEQUENCE [LARGE SCALE GENOMIC DNA]</scope>
    <source>
        <strain evidence="6">Pd 1222</strain>
        <plasmid evidence="6">pPD1222</plasmid>
    </source>
</reference>
<dbReference type="InterPro" id="IPR029056">
    <property type="entry name" value="Ribokinase-like"/>
</dbReference>
<evidence type="ECO:0000256" key="1">
    <source>
        <dbReference type="ARBA" id="ARBA00010688"/>
    </source>
</evidence>
<geneLocation type="plasmid" evidence="6">
    <name>pPD1222</name>
</geneLocation>
<keyword evidence="6" id="KW-1185">Reference proteome</keyword>
<dbReference type="RefSeq" id="WP_011751302.1">
    <property type="nucleotide sequence ID" value="NC_008688.1"/>
</dbReference>
<feature type="domain" description="Carbohydrate kinase PfkB" evidence="4">
    <location>
        <begin position="5"/>
        <end position="298"/>
    </location>
</feature>
<proteinExistence type="inferred from homology"/>
<dbReference type="EnsemblBacteria" id="ABL73144">
    <property type="protein sequence ID" value="ABL73144"/>
    <property type="gene ID" value="Pden_5084"/>
</dbReference>
<dbReference type="GeneID" id="93454501"/>
<dbReference type="GO" id="GO:0005829">
    <property type="term" value="C:cytosol"/>
    <property type="evidence" value="ECO:0007669"/>
    <property type="project" value="TreeGrafter"/>
</dbReference>
<dbReference type="InterPro" id="IPR050306">
    <property type="entry name" value="PfkB_Carbo_kinase"/>
</dbReference>
<organism evidence="5 6">
    <name type="scientific">Paracoccus denitrificans (strain Pd 1222)</name>
    <dbReference type="NCBI Taxonomy" id="318586"/>
    <lineage>
        <taxon>Bacteria</taxon>
        <taxon>Pseudomonadati</taxon>
        <taxon>Pseudomonadota</taxon>
        <taxon>Alphaproteobacteria</taxon>
        <taxon>Rhodobacterales</taxon>
        <taxon>Paracoccaceae</taxon>
        <taxon>Paracoccus</taxon>
    </lineage>
</organism>
<dbReference type="SUPFAM" id="SSF53613">
    <property type="entry name" value="Ribokinase-like"/>
    <property type="match status" value="1"/>
</dbReference>
<dbReference type="GO" id="GO:0006974">
    <property type="term" value="P:DNA damage response"/>
    <property type="evidence" value="ECO:0007669"/>
    <property type="project" value="TreeGrafter"/>
</dbReference>
<evidence type="ECO:0000313" key="6">
    <source>
        <dbReference type="Proteomes" id="UP000000361"/>
    </source>
</evidence>
<dbReference type="KEGG" id="pde:Pden_5084"/>
<evidence type="ECO:0000256" key="2">
    <source>
        <dbReference type="ARBA" id="ARBA00022679"/>
    </source>
</evidence>
<dbReference type="AlphaFoldDB" id="A1BCA0"/>
<dbReference type="Pfam" id="PF00294">
    <property type="entry name" value="PfkB"/>
    <property type="match status" value="1"/>
</dbReference>
<dbReference type="Proteomes" id="UP000000361">
    <property type="component" value="Chromosome 1"/>
</dbReference>
<protein>
    <submittedName>
        <fullName evidence="5">2-keto-3-deoxygluconate kinase</fullName>
        <ecNumber evidence="5">2.7.1.45</ecNumber>
    </submittedName>
</protein>
<dbReference type="GO" id="GO:0008673">
    <property type="term" value="F:2-dehydro-3-deoxygluconokinase activity"/>
    <property type="evidence" value="ECO:0007669"/>
    <property type="project" value="UniProtKB-EC"/>
</dbReference>
<dbReference type="HOGENOM" id="CLU_027634_8_0_5"/>
<dbReference type="OrthoDB" id="9776822at2"/>
<keyword evidence="2 5" id="KW-0808">Transferase</keyword>